<dbReference type="KEGG" id="dpte:113799890"/>
<reference evidence="15" key="1">
    <citation type="submission" date="2025-08" db="UniProtKB">
        <authorList>
            <consortium name="RefSeq"/>
        </authorList>
    </citation>
    <scope>IDENTIFICATION</scope>
    <source>
        <strain evidence="15">Airmid</strain>
    </source>
</reference>
<keyword evidence="1" id="KW-0004">4Fe-4S</keyword>
<keyword evidence="8" id="KW-0408">Iron</keyword>
<dbReference type="GO" id="GO:0006281">
    <property type="term" value="P:DNA repair"/>
    <property type="evidence" value="ECO:0007669"/>
    <property type="project" value="UniProtKB-KW"/>
</dbReference>
<name>A0A6P6YMU5_DERPT</name>
<dbReference type="InterPro" id="IPR006555">
    <property type="entry name" value="ATP-dep_Helicase_C"/>
</dbReference>
<dbReference type="SMART" id="SM00488">
    <property type="entry name" value="DEXDc2"/>
    <property type="match status" value="1"/>
</dbReference>
<accession>A0A6P6YMU5</accession>
<dbReference type="SMART" id="SM00382">
    <property type="entry name" value="AAA"/>
    <property type="match status" value="1"/>
</dbReference>
<dbReference type="InterPro" id="IPR003959">
    <property type="entry name" value="ATPase_AAA_core"/>
</dbReference>
<evidence type="ECO:0000256" key="2">
    <source>
        <dbReference type="ARBA" id="ARBA00022723"/>
    </source>
</evidence>
<dbReference type="CDD" id="cd00009">
    <property type="entry name" value="AAA"/>
    <property type="match status" value="1"/>
</dbReference>
<dbReference type="Gene3D" id="3.40.50.300">
    <property type="entry name" value="P-loop containing nucleotide triphosphate hydrolases"/>
    <property type="match status" value="3"/>
</dbReference>
<keyword evidence="6 15" id="KW-0347">Helicase</keyword>
<keyword evidence="3" id="KW-0547">Nucleotide-binding</keyword>
<evidence type="ECO:0000259" key="13">
    <source>
        <dbReference type="PROSITE" id="PS51193"/>
    </source>
</evidence>
<dbReference type="GO" id="GO:0051539">
    <property type="term" value="F:4 iron, 4 sulfur cluster binding"/>
    <property type="evidence" value="ECO:0007669"/>
    <property type="project" value="UniProtKB-KW"/>
</dbReference>
<dbReference type="AlphaFoldDB" id="A0A6P6YMU5"/>
<dbReference type="RefSeq" id="XP_027206389.1">
    <property type="nucleotide sequence ID" value="XM_027350588.1"/>
</dbReference>
<evidence type="ECO:0000313" key="15">
    <source>
        <dbReference type="RefSeq" id="XP_027206389.1"/>
    </source>
</evidence>
<proteinExistence type="predicted"/>
<dbReference type="Pfam" id="PF00004">
    <property type="entry name" value="AAA"/>
    <property type="match status" value="1"/>
</dbReference>
<dbReference type="GO" id="GO:0003678">
    <property type="term" value="F:DNA helicase activity"/>
    <property type="evidence" value="ECO:0007669"/>
    <property type="project" value="InterPro"/>
</dbReference>
<evidence type="ECO:0000256" key="4">
    <source>
        <dbReference type="ARBA" id="ARBA00022763"/>
    </source>
</evidence>
<keyword evidence="11" id="KW-0234">DNA repair</keyword>
<keyword evidence="10" id="KW-0238">DNA-binding</keyword>
<evidence type="ECO:0000256" key="5">
    <source>
        <dbReference type="ARBA" id="ARBA00022801"/>
    </source>
</evidence>
<evidence type="ECO:0000256" key="6">
    <source>
        <dbReference type="ARBA" id="ARBA00022806"/>
    </source>
</evidence>
<dbReference type="InterPro" id="IPR027417">
    <property type="entry name" value="P-loop_NTPase"/>
</dbReference>
<keyword evidence="7" id="KW-0067">ATP-binding</keyword>
<dbReference type="Pfam" id="PF13307">
    <property type="entry name" value="Helicase_C_2"/>
    <property type="match status" value="1"/>
</dbReference>
<keyword evidence="2" id="KW-0479">Metal-binding</keyword>
<keyword evidence="14" id="KW-1185">Reference proteome</keyword>
<dbReference type="Gene3D" id="1.10.8.60">
    <property type="match status" value="1"/>
</dbReference>
<dbReference type="InterPro" id="IPR045028">
    <property type="entry name" value="DinG/Rad3-like"/>
</dbReference>
<dbReference type="PROSITE" id="PS51193">
    <property type="entry name" value="HELICASE_ATP_BIND_2"/>
    <property type="match status" value="1"/>
</dbReference>
<dbReference type="InterPro" id="IPR014013">
    <property type="entry name" value="Helic_SF1/SF2_ATP-bd_DinG/Rad3"/>
</dbReference>
<gene>
    <name evidence="15" type="primary">LOC113799890</name>
</gene>
<dbReference type="GO" id="GO:0016887">
    <property type="term" value="F:ATP hydrolysis activity"/>
    <property type="evidence" value="ECO:0007669"/>
    <property type="project" value="InterPro"/>
</dbReference>
<sequence length="636" mass="73198">MPRIFYSSRTHSQLNQVVKEIKNSTYYKSGFLTNMKFITLASRDFYCINSNVNSQNGSTLEHSCKQLVRTKKCRYHLGCNSKLYKSDIWSGEPYMTESLKIVARKRTDDYKVFCPFYATRDTQNKANFILLPYNYLITPSLRNKLGINFENDIIIIDEAHNIESFSEEALSLNTNIADITIIRDLIENIDNYGPDSAYNSLANTPLPLDVRDFLSKKGYRFLDKVLKFVNNLELPSIAMSELFSKAQSVIITSGTLKPLDCLAAQLSKDECKFYTLENDHVIDSCQVFVAVVSEGPSKVEIELTYAKSQDKEIVNEVGLSILEIVKHFKNQDWLRTVTFNAVNQAIGRVIRHSNDFGAVFLIDKRYHYASNLESLSNWVELFRPKNLHDIIGNEYIINCVKGFLEKGNLPHLLFYGPQGCGKTSLAHTICTLIHKDIKNSNILELNASDDRGIDITRSRIKIFAESTFHDFFNKHKFVMLDECDYMTATAQTALRRILEVYSANVRFILICNNISKINIPVRSRCCNFRFRPISTNQIKHCISRVIEKKRLNVEEGAMDLLVELCNKDLRFLINSLQQCGYRILITAFRQNEVRYKEFYSRAAQTFTQSKLGRFHLQKYSSKVSQNSVRTILNAEQ</sequence>
<keyword evidence="4" id="KW-0227">DNA damage</keyword>
<evidence type="ECO:0000256" key="3">
    <source>
        <dbReference type="ARBA" id="ARBA00022741"/>
    </source>
</evidence>
<dbReference type="SMART" id="SM00491">
    <property type="entry name" value="HELICc2"/>
    <property type="match status" value="1"/>
</dbReference>
<dbReference type="InterPro" id="IPR006554">
    <property type="entry name" value="Helicase-like_DEXD_c2"/>
</dbReference>
<feature type="domain" description="Helicase ATP-binding" evidence="13">
    <location>
        <begin position="1"/>
        <end position="212"/>
    </location>
</feature>
<evidence type="ECO:0000256" key="1">
    <source>
        <dbReference type="ARBA" id="ARBA00022485"/>
    </source>
</evidence>
<evidence type="ECO:0000256" key="10">
    <source>
        <dbReference type="ARBA" id="ARBA00023125"/>
    </source>
</evidence>
<evidence type="ECO:0000256" key="11">
    <source>
        <dbReference type="ARBA" id="ARBA00023204"/>
    </source>
</evidence>
<keyword evidence="9" id="KW-0411">Iron-sulfur</keyword>
<protein>
    <submittedName>
        <fullName evidence="15">Regulator of telomere elongation helicase 1 homolog</fullName>
    </submittedName>
</protein>
<dbReference type="SUPFAM" id="SSF52540">
    <property type="entry name" value="P-loop containing nucleoside triphosphate hydrolases"/>
    <property type="match status" value="1"/>
</dbReference>
<dbReference type="OrthoDB" id="19182at2759"/>
<dbReference type="GO" id="GO:0003677">
    <property type="term" value="F:DNA binding"/>
    <property type="evidence" value="ECO:0007669"/>
    <property type="project" value="UniProtKB-KW"/>
</dbReference>
<keyword evidence="5" id="KW-0378">Hydrolase</keyword>
<evidence type="ECO:0000256" key="7">
    <source>
        <dbReference type="ARBA" id="ARBA00022840"/>
    </source>
</evidence>
<keyword evidence="12" id="KW-0413">Isomerase</keyword>
<evidence type="ECO:0000313" key="14">
    <source>
        <dbReference type="Proteomes" id="UP000515146"/>
    </source>
</evidence>
<evidence type="ECO:0000256" key="8">
    <source>
        <dbReference type="ARBA" id="ARBA00023004"/>
    </source>
</evidence>
<dbReference type="InterPro" id="IPR010614">
    <property type="entry name" value="RAD3-like_helicase_DEAD"/>
</dbReference>
<dbReference type="PANTHER" id="PTHR11472">
    <property type="entry name" value="DNA REPAIR DEAD HELICASE RAD3/XP-D SUBFAMILY MEMBER"/>
    <property type="match status" value="1"/>
</dbReference>
<dbReference type="Proteomes" id="UP000515146">
    <property type="component" value="Unplaced"/>
</dbReference>
<organism evidence="14 15">
    <name type="scientific">Dermatophagoides pteronyssinus</name>
    <name type="common">European house dust mite</name>
    <dbReference type="NCBI Taxonomy" id="6956"/>
    <lineage>
        <taxon>Eukaryota</taxon>
        <taxon>Metazoa</taxon>
        <taxon>Ecdysozoa</taxon>
        <taxon>Arthropoda</taxon>
        <taxon>Chelicerata</taxon>
        <taxon>Arachnida</taxon>
        <taxon>Acari</taxon>
        <taxon>Acariformes</taxon>
        <taxon>Sarcoptiformes</taxon>
        <taxon>Astigmata</taxon>
        <taxon>Psoroptidia</taxon>
        <taxon>Analgoidea</taxon>
        <taxon>Pyroglyphidae</taxon>
        <taxon>Dermatophagoidinae</taxon>
        <taxon>Dermatophagoides</taxon>
    </lineage>
</organism>
<dbReference type="InParanoid" id="A0A6P6YMU5"/>
<dbReference type="GO" id="GO:0046872">
    <property type="term" value="F:metal ion binding"/>
    <property type="evidence" value="ECO:0007669"/>
    <property type="project" value="UniProtKB-KW"/>
</dbReference>
<dbReference type="InterPro" id="IPR003593">
    <property type="entry name" value="AAA+_ATPase"/>
</dbReference>
<dbReference type="PANTHER" id="PTHR11472:SF34">
    <property type="entry name" value="REGULATOR OF TELOMERE ELONGATION HELICASE 1"/>
    <property type="match status" value="1"/>
</dbReference>
<dbReference type="GO" id="GO:0005524">
    <property type="term" value="F:ATP binding"/>
    <property type="evidence" value="ECO:0007669"/>
    <property type="project" value="UniProtKB-KW"/>
</dbReference>
<evidence type="ECO:0000256" key="12">
    <source>
        <dbReference type="ARBA" id="ARBA00023235"/>
    </source>
</evidence>
<dbReference type="Pfam" id="PF06733">
    <property type="entry name" value="DEAD_2"/>
    <property type="match status" value="1"/>
</dbReference>
<evidence type="ECO:0000256" key="9">
    <source>
        <dbReference type="ARBA" id="ARBA00023014"/>
    </source>
</evidence>